<dbReference type="Proteomes" id="UP000027195">
    <property type="component" value="Unassembled WGS sequence"/>
</dbReference>
<evidence type="ECO:0000313" key="1">
    <source>
        <dbReference type="EMBL" id="KDQ18882.1"/>
    </source>
</evidence>
<accession>A0A067N450</accession>
<proteinExistence type="predicted"/>
<dbReference type="AlphaFoldDB" id="A0A067N450"/>
<sequence length="89" mass="9156">MRGLGPPKPALYLISLRPYGGSAGGPVMTASQDSSEVTGTCRGSDTGAKRVFFFCSRIFMLDAHGSDLTSKTEPAGFSAGPYCACSIGS</sequence>
<dbReference type="EMBL" id="KL198020">
    <property type="protein sequence ID" value="KDQ18882.1"/>
    <property type="molecule type" value="Genomic_DNA"/>
</dbReference>
<organism evidence="1 2">
    <name type="scientific">Botryobasidium botryosum (strain FD-172 SS1)</name>
    <dbReference type="NCBI Taxonomy" id="930990"/>
    <lineage>
        <taxon>Eukaryota</taxon>
        <taxon>Fungi</taxon>
        <taxon>Dikarya</taxon>
        <taxon>Basidiomycota</taxon>
        <taxon>Agaricomycotina</taxon>
        <taxon>Agaricomycetes</taxon>
        <taxon>Cantharellales</taxon>
        <taxon>Botryobasidiaceae</taxon>
        <taxon>Botryobasidium</taxon>
    </lineage>
</organism>
<keyword evidence="2" id="KW-1185">Reference proteome</keyword>
<gene>
    <name evidence="1" type="ORF">BOTBODRAFT_478065</name>
</gene>
<evidence type="ECO:0000313" key="2">
    <source>
        <dbReference type="Proteomes" id="UP000027195"/>
    </source>
</evidence>
<dbReference type="InParanoid" id="A0A067N450"/>
<name>A0A067N450_BOTB1</name>
<reference evidence="2" key="1">
    <citation type="journal article" date="2014" name="Proc. Natl. Acad. Sci. U.S.A.">
        <title>Extensive sampling of basidiomycete genomes demonstrates inadequacy of the white-rot/brown-rot paradigm for wood decay fungi.</title>
        <authorList>
            <person name="Riley R."/>
            <person name="Salamov A.A."/>
            <person name="Brown D.W."/>
            <person name="Nagy L.G."/>
            <person name="Floudas D."/>
            <person name="Held B.W."/>
            <person name="Levasseur A."/>
            <person name="Lombard V."/>
            <person name="Morin E."/>
            <person name="Otillar R."/>
            <person name="Lindquist E.A."/>
            <person name="Sun H."/>
            <person name="LaButti K.M."/>
            <person name="Schmutz J."/>
            <person name="Jabbour D."/>
            <person name="Luo H."/>
            <person name="Baker S.E."/>
            <person name="Pisabarro A.G."/>
            <person name="Walton J.D."/>
            <person name="Blanchette R.A."/>
            <person name="Henrissat B."/>
            <person name="Martin F."/>
            <person name="Cullen D."/>
            <person name="Hibbett D.S."/>
            <person name="Grigoriev I.V."/>
        </authorList>
    </citation>
    <scope>NUCLEOTIDE SEQUENCE [LARGE SCALE GENOMIC DNA]</scope>
    <source>
        <strain evidence="2">FD-172 SS1</strain>
    </source>
</reference>
<protein>
    <submittedName>
        <fullName evidence="1">Uncharacterized protein</fullName>
    </submittedName>
</protein>
<dbReference type="HOGENOM" id="CLU_2454432_0_0_1"/>